<name>A0ACC1CZN5_9NEOP</name>
<sequence>MAKPKPKAKPTPRSKVKPKAKPKSKDTTAKAKKSEESWWIVAFKKKDPRTPVKGFIPRLKNTILMHYRGVLGVLIPIWFLTWQGEKGVHHKTVQAMWILMAWFFVMQPVTPPVTATIPIFLLPMAGVLSTVDVCACYMTENILLFILCGMLLLLLNNSGVDRRIALSILCSGKSGQFTGRRLIFKCATASFLLSMFSNRLIVSSTITQYLTKPLMDLQTATSKYRGTEPNYDTMRNIINNAIQTSASIGSIAILHSSTAVLCFRSMWCESAPKGLEFPDIFNYIQYSSFAFPVALIMFILNFSYHMLLLTWCSGKPMSSNSKEEMHKALLKYKSTLPPKVTLHEKLTLFFLFVTLLLFFLRWSRYLNMGWANFSAEESSPTIPGLKDASVAAMMVIVLHIMPRGYGFLSYVTAKKKSQLPPLRPASSVLWWKFVDKNTNYGYIFMLGGGIALVIALRDSGLGTILGNNFGKKMSDHPWNISLLLVCMFAMILPNLMTGVAACVVLLPFVLNLVELLDEPVFRSDIGAWALKSYLGALGVGIGTSLGFMRPFKFTPAYFCFEIGKVPQLKMALYSLGSTVICFIILWLSLAFYAPILWDPNNQGIVAVKAPIAAVAVATTAGPADAPPAP</sequence>
<proteinExistence type="predicted"/>
<evidence type="ECO:0000313" key="2">
    <source>
        <dbReference type="Proteomes" id="UP000824533"/>
    </source>
</evidence>
<dbReference type="Proteomes" id="UP000824533">
    <property type="component" value="Linkage Group LG12"/>
</dbReference>
<evidence type="ECO:0000313" key="1">
    <source>
        <dbReference type="EMBL" id="KAJ0177143.1"/>
    </source>
</evidence>
<protein>
    <submittedName>
        <fullName evidence="1">Uncharacterized protein</fullName>
    </submittedName>
</protein>
<reference evidence="1 2" key="1">
    <citation type="journal article" date="2021" name="Front. Genet.">
        <title>Chromosome-Level Genome Assembly Reveals Significant Gene Expansion in the Toll and IMD Signaling Pathways of Dendrolimus kikuchii.</title>
        <authorList>
            <person name="Zhou J."/>
            <person name="Wu P."/>
            <person name="Xiong Z."/>
            <person name="Liu N."/>
            <person name="Zhao N."/>
            <person name="Ji M."/>
            <person name="Qiu Y."/>
            <person name="Yang B."/>
        </authorList>
    </citation>
    <scope>NUCLEOTIDE SEQUENCE [LARGE SCALE GENOMIC DNA]</scope>
    <source>
        <strain evidence="1">Ann1</strain>
    </source>
</reference>
<accession>A0ACC1CZN5</accession>
<comment type="caution">
    <text evidence="1">The sequence shown here is derived from an EMBL/GenBank/DDBJ whole genome shotgun (WGS) entry which is preliminary data.</text>
</comment>
<gene>
    <name evidence="1" type="ORF">K1T71_007152</name>
</gene>
<organism evidence="1 2">
    <name type="scientific">Dendrolimus kikuchii</name>
    <dbReference type="NCBI Taxonomy" id="765133"/>
    <lineage>
        <taxon>Eukaryota</taxon>
        <taxon>Metazoa</taxon>
        <taxon>Ecdysozoa</taxon>
        <taxon>Arthropoda</taxon>
        <taxon>Hexapoda</taxon>
        <taxon>Insecta</taxon>
        <taxon>Pterygota</taxon>
        <taxon>Neoptera</taxon>
        <taxon>Endopterygota</taxon>
        <taxon>Lepidoptera</taxon>
        <taxon>Glossata</taxon>
        <taxon>Ditrysia</taxon>
        <taxon>Bombycoidea</taxon>
        <taxon>Lasiocampidae</taxon>
        <taxon>Dendrolimus</taxon>
    </lineage>
</organism>
<keyword evidence="2" id="KW-1185">Reference proteome</keyword>
<dbReference type="EMBL" id="CM034398">
    <property type="protein sequence ID" value="KAJ0177143.1"/>
    <property type="molecule type" value="Genomic_DNA"/>
</dbReference>